<feature type="binding site" evidence="15">
    <location>
        <position position="80"/>
    </location>
    <ligand>
        <name>Mg(2+)</name>
        <dbReference type="ChEBI" id="CHEBI:18420"/>
    </ligand>
</feature>
<dbReference type="GO" id="GO:0003887">
    <property type="term" value="F:DNA-directed DNA polymerase activity"/>
    <property type="evidence" value="ECO:0007669"/>
    <property type="project" value="UniProtKB-UniRule"/>
</dbReference>
<feature type="domain" description="UmuC" evidence="17">
    <location>
        <begin position="76"/>
        <end position="257"/>
    </location>
</feature>
<evidence type="ECO:0000256" key="7">
    <source>
        <dbReference type="ARBA" id="ARBA00022705"/>
    </source>
</evidence>
<keyword evidence="10 15" id="KW-0460">Magnesium</keyword>
<dbReference type="InterPro" id="IPR036775">
    <property type="entry name" value="DNA_pol_Y-fam_lit_finger_sf"/>
</dbReference>
<evidence type="ECO:0000256" key="16">
    <source>
        <dbReference type="SAM" id="MobiDB-lite"/>
    </source>
</evidence>
<evidence type="ECO:0000256" key="2">
    <source>
        <dbReference type="ARBA" id="ARBA00010945"/>
    </source>
</evidence>
<evidence type="ECO:0000256" key="11">
    <source>
        <dbReference type="ARBA" id="ARBA00022932"/>
    </source>
</evidence>
<reference evidence="18 19" key="1">
    <citation type="submission" date="2005-09" db="EMBL/GenBank/DDBJ databases">
        <authorList>
            <person name="Woods D.E."/>
            <person name="Nierman W.C."/>
        </authorList>
    </citation>
    <scope>NUCLEOTIDE SEQUENCE [LARGE SCALE GENOMIC DNA]</scope>
    <source>
        <strain evidence="18 19">1710b</strain>
    </source>
</reference>
<dbReference type="GO" id="GO:0006261">
    <property type="term" value="P:DNA-templated DNA replication"/>
    <property type="evidence" value="ECO:0007669"/>
    <property type="project" value="UniProtKB-UniRule"/>
</dbReference>
<dbReference type="Gene3D" id="3.40.1170.60">
    <property type="match status" value="1"/>
</dbReference>
<dbReference type="GO" id="GO:0005829">
    <property type="term" value="C:cytosol"/>
    <property type="evidence" value="ECO:0007669"/>
    <property type="project" value="TreeGrafter"/>
</dbReference>
<dbReference type="InterPro" id="IPR043502">
    <property type="entry name" value="DNA/RNA_pol_sf"/>
</dbReference>
<dbReference type="Gene3D" id="1.10.150.20">
    <property type="entry name" value="5' to 3' exonuclease, C-terminal subdomain"/>
    <property type="match status" value="1"/>
</dbReference>
<keyword evidence="7 15" id="KW-0235">DNA replication</keyword>
<evidence type="ECO:0000256" key="9">
    <source>
        <dbReference type="ARBA" id="ARBA00022763"/>
    </source>
</evidence>
<feature type="region of interest" description="Disordered" evidence="16">
    <location>
        <begin position="417"/>
        <end position="455"/>
    </location>
</feature>
<dbReference type="InterPro" id="IPR017961">
    <property type="entry name" value="DNA_pol_Y-fam_little_finger"/>
</dbReference>
<sequence length="455" mass="49636">MGRPVIDRARRASAVFARHRFALSPQSPQSPRTAAHCAVETRTVFLYSIGTLDKPMPPSDPPPPPSGDAAHLARKIIHCDCDCFYASVEMRDDPSLRGRPLAVGGRPDQRGVIATCNYDARRYGVHSAMSSALAMRKCPDLLILPPAMDKYRAASRLIMAIYRDYTPDVEPLSLDEAYLDVSRATRCQGSGTLIAREIRERVRDTVGVTVSAGVAPNKFIAKIASDWNKPDGLFVVRPHEVDAFVAALPVRKLHGVGKVTAARLDKLGIRTCAQLRDWSLFDLHRTFGAFGRRLHELARGIDERPVRADQARKSVSVETTYVQDLAALDACAAEIRRLTGLLDARIERAGAARSIRKLYVKIRFADFQRTTVECVADATDADTAVALLAKGLARRRQAVRLLGVGVRIDEDTAERHGQIALFDDEDMSDEGAEGDEGGEVGEDGEGDEGDASPGA</sequence>
<dbReference type="KEGG" id="bpm:BURPS1710b_2751"/>
<dbReference type="Gene3D" id="3.30.70.270">
    <property type="match status" value="1"/>
</dbReference>
<keyword evidence="13 15" id="KW-0234">DNA repair</keyword>
<dbReference type="GO" id="GO:0000287">
    <property type="term" value="F:magnesium ion binding"/>
    <property type="evidence" value="ECO:0007669"/>
    <property type="project" value="UniProtKB-UniRule"/>
</dbReference>
<gene>
    <name evidence="15 18" type="primary">dinB</name>
    <name evidence="18" type="ordered locus">BURPS1710b_2751</name>
</gene>
<evidence type="ECO:0000259" key="17">
    <source>
        <dbReference type="PROSITE" id="PS50173"/>
    </source>
</evidence>
<comment type="function">
    <text evidence="15">Poorly processive, error-prone DNA polymerase involved in untargeted mutagenesis. Copies undamaged DNA at stalled replication forks, which arise in vivo from mismatched or misaligned primer ends. These misaligned primers can be extended by PolIV. Exhibits no 3'-5' exonuclease (proofreading) activity. May be involved in translesional synthesis, in conjunction with the beta clamp from PolIII.</text>
</comment>
<organism evidence="18 19">
    <name type="scientific">Burkholderia pseudomallei (strain 1710b)</name>
    <dbReference type="NCBI Taxonomy" id="320372"/>
    <lineage>
        <taxon>Bacteria</taxon>
        <taxon>Pseudomonadati</taxon>
        <taxon>Pseudomonadota</taxon>
        <taxon>Betaproteobacteria</taxon>
        <taxon>Burkholderiales</taxon>
        <taxon>Burkholderiaceae</taxon>
        <taxon>Burkholderia</taxon>
        <taxon>pseudomallei group</taxon>
    </lineage>
</organism>
<dbReference type="InterPro" id="IPR050116">
    <property type="entry name" value="DNA_polymerase-Y"/>
</dbReference>
<dbReference type="Gene3D" id="3.30.1490.100">
    <property type="entry name" value="DNA polymerase, Y-family, little finger domain"/>
    <property type="match status" value="1"/>
</dbReference>
<evidence type="ECO:0000256" key="6">
    <source>
        <dbReference type="ARBA" id="ARBA00022695"/>
    </source>
</evidence>
<dbReference type="NCBIfam" id="NF002677">
    <property type="entry name" value="PRK02406.1"/>
    <property type="match status" value="1"/>
</dbReference>
<keyword evidence="3 15" id="KW-0515">Mutator protein</keyword>
<evidence type="ECO:0000256" key="3">
    <source>
        <dbReference type="ARBA" id="ARBA00022457"/>
    </source>
</evidence>
<dbReference type="InterPro" id="IPR001126">
    <property type="entry name" value="UmuC"/>
</dbReference>
<dbReference type="Pfam" id="PF21999">
    <property type="entry name" value="IMS_HHH_1"/>
    <property type="match status" value="1"/>
</dbReference>
<dbReference type="AlphaFoldDB" id="Q3JQL6"/>
<dbReference type="InterPro" id="IPR022880">
    <property type="entry name" value="DNApol_IV"/>
</dbReference>
<evidence type="ECO:0000256" key="10">
    <source>
        <dbReference type="ARBA" id="ARBA00022842"/>
    </source>
</evidence>
<dbReference type="Pfam" id="PF00817">
    <property type="entry name" value="IMS"/>
    <property type="match status" value="1"/>
</dbReference>
<dbReference type="EnsemblBacteria" id="ABA48273">
    <property type="protein sequence ID" value="ABA48273"/>
    <property type="gene ID" value="BURPS1710b_2751"/>
</dbReference>
<dbReference type="PANTHER" id="PTHR11076:SF33">
    <property type="entry name" value="DNA POLYMERASE KAPPA"/>
    <property type="match status" value="1"/>
</dbReference>
<dbReference type="InterPro" id="IPR053848">
    <property type="entry name" value="IMS_HHH_1"/>
</dbReference>
<dbReference type="Pfam" id="PF11799">
    <property type="entry name" value="IMS_C"/>
    <property type="match status" value="1"/>
</dbReference>
<evidence type="ECO:0000313" key="18">
    <source>
        <dbReference type="EMBL" id="ABA48273.1"/>
    </source>
</evidence>
<feature type="active site" evidence="15">
    <location>
        <position position="176"/>
    </location>
</feature>
<comment type="subcellular location">
    <subcellularLocation>
        <location evidence="1 15">Cytoplasm</location>
    </subcellularLocation>
</comment>
<comment type="catalytic activity">
    <reaction evidence="14 15">
        <text>DNA(n) + a 2'-deoxyribonucleoside 5'-triphosphate = DNA(n+1) + diphosphate</text>
        <dbReference type="Rhea" id="RHEA:22508"/>
        <dbReference type="Rhea" id="RHEA-COMP:17339"/>
        <dbReference type="Rhea" id="RHEA-COMP:17340"/>
        <dbReference type="ChEBI" id="CHEBI:33019"/>
        <dbReference type="ChEBI" id="CHEBI:61560"/>
        <dbReference type="ChEBI" id="CHEBI:173112"/>
        <dbReference type="EC" id="2.7.7.7"/>
    </reaction>
</comment>
<feature type="site" description="Substrate discrimination" evidence="15">
    <location>
        <position position="85"/>
    </location>
</feature>
<keyword evidence="4 15" id="KW-0963">Cytoplasm</keyword>
<accession>Q3JQL6</accession>
<dbReference type="GO" id="GO:0006281">
    <property type="term" value="P:DNA repair"/>
    <property type="evidence" value="ECO:0007669"/>
    <property type="project" value="UniProtKB-UniRule"/>
</dbReference>
<comment type="similarity">
    <text evidence="2 15">Belongs to the DNA polymerase type-Y family.</text>
</comment>
<comment type="cofactor">
    <cofactor evidence="15">
        <name>Mg(2+)</name>
        <dbReference type="ChEBI" id="CHEBI:18420"/>
    </cofactor>
    <text evidence="15">Binds 2 magnesium ions per subunit.</text>
</comment>
<keyword evidence="5 15" id="KW-0808">Transferase</keyword>
<evidence type="ECO:0000256" key="8">
    <source>
        <dbReference type="ARBA" id="ARBA00022723"/>
    </source>
</evidence>
<proteinExistence type="inferred from homology"/>
<dbReference type="Proteomes" id="UP000002700">
    <property type="component" value="Chromosome I"/>
</dbReference>
<evidence type="ECO:0000256" key="5">
    <source>
        <dbReference type="ARBA" id="ARBA00022679"/>
    </source>
</evidence>
<dbReference type="SUPFAM" id="SSF100879">
    <property type="entry name" value="Lesion bypass DNA polymerase (Y-family), little finger domain"/>
    <property type="match status" value="1"/>
</dbReference>
<evidence type="ECO:0000313" key="19">
    <source>
        <dbReference type="Proteomes" id="UP000002700"/>
    </source>
</evidence>
<keyword evidence="12 15" id="KW-0238">DNA-binding</keyword>
<dbReference type="PANTHER" id="PTHR11076">
    <property type="entry name" value="DNA REPAIR POLYMERASE UMUC / TRANSFERASE FAMILY MEMBER"/>
    <property type="match status" value="1"/>
</dbReference>
<evidence type="ECO:0000256" key="4">
    <source>
        <dbReference type="ARBA" id="ARBA00022490"/>
    </source>
</evidence>
<dbReference type="CDD" id="cd03586">
    <property type="entry name" value="PolY_Pol_IV_kappa"/>
    <property type="match status" value="1"/>
</dbReference>
<dbReference type="EMBL" id="CP000124">
    <property type="protein sequence ID" value="ABA48273.1"/>
    <property type="molecule type" value="Genomic_DNA"/>
</dbReference>
<keyword evidence="8 15" id="KW-0479">Metal-binding</keyword>
<dbReference type="HAMAP" id="MF_01113">
    <property type="entry name" value="DNApol_IV"/>
    <property type="match status" value="1"/>
</dbReference>
<dbReference type="GO" id="GO:0009432">
    <property type="term" value="P:SOS response"/>
    <property type="evidence" value="ECO:0007669"/>
    <property type="project" value="UniProtKB-ARBA"/>
</dbReference>
<dbReference type="FunFam" id="3.40.1170.60:FF:000001">
    <property type="entry name" value="DNA polymerase IV"/>
    <property type="match status" value="1"/>
</dbReference>
<dbReference type="PROSITE" id="PS50173">
    <property type="entry name" value="UMUC"/>
    <property type="match status" value="1"/>
</dbReference>
<protein>
    <recommendedName>
        <fullName evidence="15">DNA polymerase IV</fullName>
        <shortName evidence="15">Pol IV</shortName>
        <ecNumber evidence="15">2.7.7.7</ecNumber>
    </recommendedName>
</protein>
<evidence type="ECO:0000256" key="1">
    <source>
        <dbReference type="ARBA" id="ARBA00004496"/>
    </source>
</evidence>
<dbReference type="GO" id="GO:0003684">
    <property type="term" value="F:damaged DNA binding"/>
    <property type="evidence" value="ECO:0007669"/>
    <property type="project" value="InterPro"/>
</dbReference>
<comment type="subunit">
    <text evidence="15">Monomer.</text>
</comment>
<keyword evidence="11 15" id="KW-0239">DNA-directed DNA polymerase</keyword>
<evidence type="ECO:0000256" key="12">
    <source>
        <dbReference type="ARBA" id="ARBA00023125"/>
    </source>
</evidence>
<keyword evidence="6 15" id="KW-0548">Nucleotidyltransferase</keyword>
<evidence type="ECO:0000256" key="15">
    <source>
        <dbReference type="HAMAP-Rule" id="MF_01113"/>
    </source>
</evidence>
<dbReference type="GO" id="GO:0042276">
    <property type="term" value="P:error-prone translesion synthesis"/>
    <property type="evidence" value="ECO:0007669"/>
    <property type="project" value="TreeGrafter"/>
</dbReference>
<feature type="compositionally biased region" description="Acidic residues" evidence="16">
    <location>
        <begin position="422"/>
        <end position="455"/>
    </location>
</feature>
<keyword evidence="9 15" id="KW-0227">DNA damage</keyword>
<feature type="binding site" evidence="15">
    <location>
        <position position="175"/>
    </location>
    <ligand>
        <name>Mg(2+)</name>
        <dbReference type="ChEBI" id="CHEBI:18420"/>
    </ligand>
</feature>
<evidence type="ECO:0000256" key="14">
    <source>
        <dbReference type="ARBA" id="ARBA00049244"/>
    </source>
</evidence>
<dbReference type="InterPro" id="IPR043128">
    <property type="entry name" value="Rev_trsase/Diguanyl_cyclase"/>
</dbReference>
<dbReference type="EC" id="2.7.7.7" evidence="15"/>
<dbReference type="HOGENOM" id="CLU_012348_0_1_4"/>
<dbReference type="SUPFAM" id="SSF56672">
    <property type="entry name" value="DNA/RNA polymerases"/>
    <property type="match status" value="1"/>
</dbReference>
<evidence type="ECO:0000256" key="13">
    <source>
        <dbReference type="ARBA" id="ARBA00023204"/>
    </source>
</evidence>
<dbReference type="FunFam" id="1.10.150.20:FF:000019">
    <property type="entry name" value="DNA polymerase IV"/>
    <property type="match status" value="1"/>
</dbReference>
<name>Q3JQL6_BURP1</name>